<protein>
    <submittedName>
        <fullName evidence="1">Uncharacterized protein</fullName>
    </submittedName>
</protein>
<organism evidence="1 2">
    <name type="scientific">Melastoma candidum</name>
    <dbReference type="NCBI Taxonomy" id="119954"/>
    <lineage>
        <taxon>Eukaryota</taxon>
        <taxon>Viridiplantae</taxon>
        <taxon>Streptophyta</taxon>
        <taxon>Embryophyta</taxon>
        <taxon>Tracheophyta</taxon>
        <taxon>Spermatophyta</taxon>
        <taxon>Magnoliopsida</taxon>
        <taxon>eudicotyledons</taxon>
        <taxon>Gunneridae</taxon>
        <taxon>Pentapetalae</taxon>
        <taxon>rosids</taxon>
        <taxon>malvids</taxon>
        <taxon>Myrtales</taxon>
        <taxon>Melastomataceae</taxon>
        <taxon>Melastomatoideae</taxon>
        <taxon>Melastomateae</taxon>
        <taxon>Melastoma</taxon>
    </lineage>
</organism>
<evidence type="ECO:0000313" key="1">
    <source>
        <dbReference type="EMBL" id="KAI4325588.1"/>
    </source>
</evidence>
<proteinExistence type="predicted"/>
<keyword evidence="2" id="KW-1185">Reference proteome</keyword>
<evidence type="ECO:0000313" key="2">
    <source>
        <dbReference type="Proteomes" id="UP001057402"/>
    </source>
</evidence>
<name>A0ACB9MMP5_9MYRT</name>
<reference evidence="2" key="1">
    <citation type="journal article" date="2023" name="Front. Plant Sci.">
        <title>Chromosomal-level genome assembly of Melastoma candidum provides insights into trichome evolution.</title>
        <authorList>
            <person name="Zhong Y."/>
            <person name="Wu W."/>
            <person name="Sun C."/>
            <person name="Zou P."/>
            <person name="Liu Y."/>
            <person name="Dai S."/>
            <person name="Zhou R."/>
        </authorList>
    </citation>
    <scope>NUCLEOTIDE SEQUENCE [LARGE SCALE GENOMIC DNA]</scope>
</reference>
<comment type="caution">
    <text evidence="1">The sequence shown here is derived from an EMBL/GenBank/DDBJ whole genome shotgun (WGS) entry which is preliminary data.</text>
</comment>
<gene>
    <name evidence="1" type="ORF">MLD38_030973</name>
</gene>
<dbReference type="Proteomes" id="UP001057402">
    <property type="component" value="Chromosome 9"/>
</dbReference>
<sequence length="158" mass="17273">MLCLEMWYNAILVLLAGYMQNASVAISAFSICLNISAWEFMICLGFLVGVSIQPVFSGVAVGCGRQGMVAWVNIGSYYVIGIPLGVVLGYVAKLDVQGIWIGMIIGVAIQTLVLGTIIWRTNWDAQVEKAAERLSKWFLQKPEDDEPEDSAQEAPNGR</sequence>
<dbReference type="EMBL" id="CM042888">
    <property type="protein sequence ID" value="KAI4325588.1"/>
    <property type="molecule type" value="Genomic_DNA"/>
</dbReference>
<accession>A0ACB9MMP5</accession>